<evidence type="ECO:0000313" key="1">
    <source>
        <dbReference type="EMBL" id="GAA4839216.1"/>
    </source>
</evidence>
<dbReference type="Proteomes" id="UP001501752">
    <property type="component" value="Unassembled WGS sequence"/>
</dbReference>
<organism evidence="1 2">
    <name type="scientific">Kitasatospora terrestris</name>
    <dbReference type="NCBI Taxonomy" id="258051"/>
    <lineage>
        <taxon>Bacteria</taxon>
        <taxon>Bacillati</taxon>
        <taxon>Actinomycetota</taxon>
        <taxon>Actinomycetes</taxon>
        <taxon>Kitasatosporales</taxon>
        <taxon>Streptomycetaceae</taxon>
        <taxon>Kitasatospora</taxon>
    </lineage>
</organism>
<proteinExistence type="predicted"/>
<comment type="caution">
    <text evidence="1">The sequence shown here is derived from an EMBL/GenBank/DDBJ whole genome shotgun (WGS) entry which is preliminary data.</text>
</comment>
<name>A0ABP9DG81_9ACTN</name>
<dbReference type="EMBL" id="BAABIS010000001">
    <property type="protein sequence ID" value="GAA4839216.1"/>
    <property type="molecule type" value="Genomic_DNA"/>
</dbReference>
<keyword evidence="2" id="KW-1185">Reference proteome</keyword>
<protein>
    <submittedName>
        <fullName evidence="1">Uncharacterized protein</fullName>
    </submittedName>
</protein>
<evidence type="ECO:0000313" key="2">
    <source>
        <dbReference type="Proteomes" id="UP001501752"/>
    </source>
</evidence>
<reference evidence="2" key="1">
    <citation type="journal article" date="2019" name="Int. J. Syst. Evol. Microbiol.">
        <title>The Global Catalogue of Microorganisms (GCM) 10K type strain sequencing project: providing services to taxonomists for standard genome sequencing and annotation.</title>
        <authorList>
            <consortium name="The Broad Institute Genomics Platform"/>
            <consortium name="The Broad Institute Genome Sequencing Center for Infectious Disease"/>
            <person name="Wu L."/>
            <person name="Ma J."/>
        </authorList>
    </citation>
    <scope>NUCLEOTIDE SEQUENCE [LARGE SCALE GENOMIC DNA]</scope>
    <source>
        <strain evidence="2">JCM 13006</strain>
    </source>
</reference>
<sequence length="363" mass="37493">MNTTTAVNPAPAAGPMAADSVALNPTAVLRDGQVRYRVAAPDRTRSLAVTATATVRTLVAFSALGPADRDRLTAALAHRLGPDRAEAAVVAGLGSGLLLGHPADALPVADPAPARRHVLDAPPEGYAEAFADLAALLPLLGLLDRGHDIRALLTVAFIDRHGSGGTASLVDCAADLLTVVHRRSGMLDADGAEEFGPADGSLAVLLAARATATADLAARLSGAAPGPVPELPARFRQPDGGYQLLTAPQDGSLVLLGAGTAGEAADPAPYRWYEARLSHRPDTDTLTVTDQDGRPLTVPCPPARPAWQLPAPIQIAAWLSGATRLRIDLPAQRPEQPRLGRILLGPAAPAAEPWLIDCGGRPR</sequence>
<gene>
    <name evidence="1" type="ORF">GCM10023235_13150</name>
</gene>
<dbReference type="RefSeq" id="WP_345695800.1">
    <property type="nucleotide sequence ID" value="NZ_BAABIS010000001.1"/>
</dbReference>
<accession>A0ABP9DG81</accession>